<evidence type="ECO:0000256" key="1">
    <source>
        <dbReference type="ARBA" id="ARBA00009437"/>
    </source>
</evidence>
<accession>A0ABV6JSX2</accession>
<keyword evidence="4" id="KW-0804">Transcription</keyword>
<dbReference type="SUPFAM" id="SSF53850">
    <property type="entry name" value="Periplasmic binding protein-like II"/>
    <property type="match status" value="1"/>
</dbReference>
<dbReference type="EMBL" id="JBHLUN010000007">
    <property type="protein sequence ID" value="MFC0408822.1"/>
    <property type="molecule type" value="Genomic_DNA"/>
</dbReference>
<keyword evidence="3" id="KW-0238">DNA-binding</keyword>
<dbReference type="InterPro" id="IPR000847">
    <property type="entry name" value="LysR_HTH_N"/>
</dbReference>
<dbReference type="CDD" id="cd08422">
    <property type="entry name" value="PBP2_CrgA_like"/>
    <property type="match status" value="1"/>
</dbReference>
<keyword evidence="2" id="KW-0805">Transcription regulation</keyword>
<proteinExistence type="inferred from homology"/>
<dbReference type="Pfam" id="PF03466">
    <property type="entry name" value="LysR_substrate"/>
    <property type="match status" value="1"/>
</dbReference>
<dbReference type="InterPro" id="IPR036390">
    <property type="entry name" value="WH_DNA-bd_sf"/>
</dbReference>
<keyword evidence="7" id="KW-1185">Reference proteome</keyword>
<evidence type="ECO:0000313" key="7">
    <source>
        <dbReference type="Proteomes" id="UP001589865"/>
    </source>
</evidence>
<comment type="caution">
    <text evidence="6">The sequence shown here is derived from an EMBL/GenBank/DDBJ whole genome shotgun (WGS) entry which is preliminary data.</text>
</comment>
<dbReference type="PANTHER" id="PTHR30537:SF5">
    <property type="entry name" value="HTH-TYPE TRANSCRIPTIONAL ACTIVATOR TTDR-RELATED"/>
    <property type="match status" value="1"/>
</dbReference>
<dbReference type="Proteomes" id="UP001589865">
    <property type="component" value="Unassembled WGS sequence"/>
</dbReference>
<evidence type="ECO:0000259" key="5">
    <source>
        <dbReference type="PROSITE" id="PS50931"/>
    </source>
</evidence>
<dbReference type="SUPFAM" id="SSF46785">
    <property type="entry name" value="Winged helix' DNA-binding domain"/>
    <property type="match status" value="1"/>
</dbReference>
<evidence type="ECO:0000256" key="2">
    <source>
        <dbReference type="ARBA" id="ARBA00023015"/>
    </source>
</evidence>
<protein>
    <submittedName>
        <fullName evidence="6">LysR substrate-binding domain-containing protein</fullName>
    </submittedName>
</protein>
<comment type="similarity">
    <text evidence="1">Belongs to the LysR transcriptional regulatory family.</text>
</comment>
<reference evidence="6 7" key="1">
    <citation type="submission" date="2024-09" db="EMBL/GenBank/DDBJ databases">
        <authorList>
            <person name="Sun Q."/>
            <person name="Mori K."/>
        </authorList>
    </citation>
    <scope>NUCLEOTIDE SEQUENCE [LARGE SCALE GENOMIC DNA]</scope>
    <source>
        <strain evidence="6 7">TBRC 5777</strain>
    </source>
</reference>
<sequence length="307" mass="33589">MAVSNRFGAFHTFVTVCEQGSFTAAAHKLGASASTVTKTIARLEDELGVRLFNRTTRRVALTEQGQALFERAQGILRDVADVENLMARATEAAQGTVRIVVPNLFGRQTLVPALPDFLERYPQLHLQVHFSDRPVDLIEAGFDLAVRTGELEDSGAMRRQLTRGPMITAAAPSYLARRGTPRVPEDLLSHNCIHGRFGPDWSFRTPQGGRQRLRVSGNLALYNGDCLREAAVQGIGIVHSSWWAVHHELERGTLVPILQAFEVEGPPVAVIHPAGRHLPVRVRAVIDWLVEITAPASPPAATTRQGA</sequence>
<dbReference type="Pfam" id="PF00126">
    <property type="entry name" value="HTH_1"/>
    <property type="match status" value="1"/>
</dbReference>
<dbReference type="InterPro" id="IPR005119">
    <property type="entry name" value="LysR_subst-bd"/>
</dbReference>
<dbReference type="Gene3D" id="1.10.10.10">
    <property type="entry name" value="Winged helix-like DNA-binding domain superfamily/Winged helix DNA-binding domain"/>
    <property type="match status" value="1"/>
</dbReference>
<dbReference type="RefSeq" id="WP_377044570.1">
    <property type="nucleotide sequence ID" value="NZ_JBHLUN010000007.1"/>
</dbReference>
<dbReference type="PANTHER" id="PTHR30537">
    <property type="entry name" value="HTH-TYPE TRANSCRIPTIONAL REGULATOR"/>
    <property type="match status" value="1"/>
</dbReference>
<dbReference type="InterPro" id="IPR036388">
    <property type="entry name" value="WH-like_DNA-bd_sf"/>
</dbReference>
<evidence type="ECO:0000313" key="6">
    <source>
        <dbReference type="EMBL" id="MFC0408822.1"/>
    </source>
</evidence>
<dbReference type="PROSITE" id="PS50931">
    <property type="entry name" value="HTH_LYSR"/>
    <property type="match status" value="1"/>
</dbReference>
<evidence type="ECO:0000256" key="3">
    <source>
        <dbReference type="ARBA" id="ARBA00023125"/>
    </source>
</evidence>
<gene>
    <name evidence="6" type="ORF">ACFFGY_11210</name>
</gene>
<feature type="domain" description="HTH lysR-type" evidence="5">
    <location>
        <begin position="5"/>
        <end position="62"/>
    </location>
</feature>
<name>A0ABV6JSX2_9PROT</name>
<organism evidence="6 7">
    <name type="scientific">Roseomonas elaeocarpi</name>
    <dbReference type="NCBI Taxonomy" id="907779"/>
    <lineage>
        <taxon>Bacteria</taxon>
        <taxon>Pseudomonadati</taxon>
        <taxon>Pseudomonadota</taxon>
        <taxon>Alphaproteobacteria</taxon>
        <taxon>Acetobacterales</taxon>
        <taxon>Roseomonadaceae</taxon>
        <taxon>Roseomonas</taxon>
    </lineage>
</organism>
<dbReference type="Gene3D" id="3.40.190.290">
    <property type="match status" value="1"/>
</dbReference>
<evidence type="ECO:0000256" key="4">
    <source>
        <dbReference type="ARBA" id="ARBA00023163"/>
    </source>
</evidence>
<dbReference type="PRINTS" id="PR00039">
    <property type="entry name" value="HTHLYSR"/>
</dbReference>
<dbReference type="InterPro" id="IPR058163">
    <property type="entry name" value="LysR-type_TF_proteobact-type"/>
</dbReference>